<feature type="signal peptide" evidence="5">
    <location>
        <begin position="1"/>
        <end position="25"/>
    </location>
</feature>
<evidence type="ECO:0008006" key="8">
    <source>
        <dbReference type="Google" id="ProtNLM"/>
    </source>
</evidence>
<dbReference type="CDD" id="cd22270">
    <property type="entry name" value="DPBB_kiwellin-like"/>
    <property type="match status" value="1"/>
</dbReference>
<evidence type="ECO:0000313" key="7">
    <source>
        <dbReference type="Proteomes" id="UP001159364"/>
    </source>
</evidence>
<dbReference type="InterPro" id="IPR039271">
    <property type="entry name" value="Kiwellin-like"/>
</dbReference>
<keyword evidence="4 5" id="KW-0732">Signal</keyword>
<sequence length="185" mass="20178">MGLKLLISSSILLLLLVSLSLHVQAQVCKPSGKIKGKKPPPNKCNKENLSECCEEGKLYTVYDCSPPITKRTKAVLTINSFQKRGDGGGPSECDNKFHSDSKPVVALSTGWFNNMKRCFHNITIRANGRKVKAMVVDECDSRVGCDVEHDFQPPCPPNIVDASKAVWKALGVPPSQGELNVVWSA</sequence>
<comment type="caution">
    <text evidence="6">The sequence shown here is derived from an EMBL/GenBank/DDBJ whole genome shotgun (WGS) entry which is preliminary data.</text>
</comment>
<evidence type="ECO:0000313" key="6">
    <source>
        <dbReference type="EMBL" id="KAJ8749040.1"/>
    </source>
</evidence>
<dbReference type="Proteomes" id="UP001159364">
    <property type="component" value="Linkage Group LG12"/>
</dbReference>
<evidence type="ECO:0000256" key="3">
    <source>
        <dbReference type="ARBA" id="ARBA00022525"/>
    </source>
</evidence>
<dbReference type="SUPFAM" id="SSF50685">
    <property type="entry name" value="Barwin-like endoglucanases"/>
    <property type="match status" value="1"/>
</dbReference>
<evidence type="ECO:0000256" key="1">
    <source>
        <dbReference type="ARBA" id="ARBA00004613"/>
    </source>
</evidence>
<dbReference type="Pfam" id="PF24300">
    <property type="entry name" value="KWL1"/>
    <property type="match status" value="1"/>
</dbReference>
<organism evidence="6 7">
    <name type="scientific">Erythroxylum novogranatense</name>
    <dbReference type="NCBI Taxonomy" id="1862640"/>
    <lineage>
        <taxon>Eukaryota</taxon>
        <taxon>Viridiplantae</taxon>
        <taxon>Streptophyta</taxon>
        <taxon>Embryophyta</taxon>
        <taxon>Tracheophyta</taxon>
        <taxon>Spermatophyta</taxon>
        <taxon>Magnoliopsida</taxon>
        <taxon>eudicotyledons</taxon>
        <taxon>Gunneridae</taxon>
        <taxon>Pentapetalae</taxon>
        <taxon>rosids</taxon>
        <taxon>fabids</taxon>
        <taxon>Malpighiales</taxon>
        <taxon>Erythroxylaceae</taxon>
        <taxon>Erythroxylum</taxon>
    </lineage>
</organism>
<name>A0AAV8SAL2_9ROSI</name>
<reference evidence="6 7" key="1">
    <citation type="submission" date="2021-09" db="EMBL/GenBank/DDBJ databases">
        <title>Genomic insights and catalytic innovation underlie evolution of tropane alkaloids biosynthesis.</title>
        <authorList>
            <person name="Wang Y.-J."/>
            <person name="Tian T."/>
            <person name="Huang J.-P."/>
            <person name="Huang S.-X."/>
        </authorList>
    </citation>
    <scope>NUCLEOTIDE SEQUENCE [LARGE SCALE GENOMIC DNA]</scope>
    <source>
        <strain evidence="6">KIB-2018</strain>
        <tissue evidence="6">Leaf</tissue>
    </source>
</reference>
<proteinExistence type="inferred from homology"/>
<keyword evidence="7" id="KW-1185">Reference proteome</keyword>
<dbReference type="InterPro" id="IPR036908">
    <property type="entry name" value="RlpA-like_sf"/>
</dbReference>
<dbReference type="PANTHER" id="PTHR33191">
    <property type="entry name" value="RIPENING-RELATED PROTEIN 2-RELATED"/>
    <property type="match status" value="1"/>
</dbReference>
<evidence type="ECO:0000256" key="2">
    <source>
        <dbReference type="ARBA" id="ARBA00005592"/>
    </source>
</evidence>
<dbReference type="EMBL" id="JAIWQS010000012">
    <property type="protein sequence ID" value="KAJ8749040.1"/>
    <property type="molecule type" value="Genomic_DNA"/>
</dbReference>
<gene>
    <name evidence="6" type="ORF">K2173_013484</name>
</gene>
<dbReference type="GO" id="GO:0005576">
    <property type="term" value="C:extracellular region"/>
    <property type="evidence" value="ECO:0007669"/>
    <property type="project" value="UniProtKB-SubCell"/>
</dbReference>
<dbReference type="PANTHER" id="PTHR33191:SF58">
    <property type="entry name" value="RIPENING-RELATED PROTEIN 1"/>
    <property type="match status" value="1"/>
</dbReference>
<feature type="chain" id="PRO_5043798783" description="Ripening-related protein 1" evidence="5">
    <location>
        <begin position="26"/>
        <end position="185"/>
    </location>
</feature>
<keyword evidence="3" id="KW-0964">Secreted</keyword>
<evidence type="ECO:0000256" key="4">
    <source>
        <dbReference type="ARBA" id="ARBA00022729"/>
    </source>
</evidence>
<dbReference type="Gene3D" id="2.40.40.10">
    <property type="entry name" value="RlpA-like domain"/>
    <property type="match status" value="1"/>
</dbReference>
<comment type="similarity">
    <text evidence="2">Belongs to the kiwellin family.</text>
</comment>
<dbReference type="AlphaFoldDB" id="A0AAV8SAL2"/>
<evidence type="ECO:0000256" key="5">
    <source>
        <dbReference type="SAM" id="SignalP"/>
    </source>
</evidence>
<protein>
    <recommendedName>
        <fullName evidence="8">Ripening-related protein 1</fullName>
    </recommendedName>
</protein>
<accession>A0AAV8SAL2</accession>
<comment type="subcellular location">
    <subcellularLocation>
        <location evidence="1">Secreted</location>
    </subcellularLocation>
</comment>